<proteinExistence type="predicted"/>
<feature type="transmembrane region" description="Helical" evidence="2">
    <location>
        <begin position="420"/>
        <end position="440"/>
    </location>
</feature>
<name>A0A9P0EQP0_9HYPO</name>
<evidence type="ECO:0000256" key="2">
    <source>
        <dbReference type="SAM" id="Phobius"/>
    </source>
</evidence>
<reference evidence="3" key="1">
    <citation type="submission" date="2021-10" db="EMBL/GenBank/DDBJ databases">
        <authorList>
            <person name="Piombo E."/>
        </authorList>
    </citation>
    <scope>NUCLEOTIDE SEQUENCE</scope>
</reference>
<gene>
    <name evidence="3" type="ORF">CSOL1703_00006197</name>
</gene>
<dbReference type="AlphaFoldDB" id="A0A9P0EQP0"/>
<dbReference type="Proteomes" id="UP000775872">
    <property type="component" value="Unassembled WGS sequence"/>
</dbReference>
<keyword evidence="2" id="KW-0472">Membrane</keyword>
<keyword evidence="4" id="KW-1185">Reference proteome</keyword>
<dbReference type="OrthoDB" id="4834801at2759"/>
<feature type="transmembrane region" description="Helical" evidence="2">
    <location>
        <begin position="132"/>
        <end position="152"/>
    </location>
</feature>
<feature type="region of interest" description="Disordered" evidence="1">
    <location>
        <begin position="381"/>
        <end position="401"/>
    </location>
</feature>
<feature type="transmembrane region" description="Helical" evidence="2">
    <location>
        <begin position="108"/>
        <end position="126"/>
    </location>
</feature>
<feature type="region of interest" description="Disordered" evidence="1">
    <location>
        <begin position="59"/>
        <end position="95"/>
    </location>
</feature>
<protein>
    <submittedName>
        <fullName evidence="3">Uncharacterized protein</fullName>
    </submittedName>
</protein>
<feature type="transmembrane region" description="Helical" evidence="2">
    <location>
        <begin position="333"/>
        <end position="352"/>
    </location>
</feature>
<feature type="compositionally biased region" description="Acidic residues" evidence="1">
    <location>
        <begin position="67"/>
        <end position="86"/>
    </location>
</feature>
<keyword evidence="2" id="KW-0812">Transmembrane</keyword>
<dbReference type="EMBL" id="CABFOC020000063">
    <property type="protein sequence ID" value="CAH0056260.1"/>
    <property type="molecule type" value="Genomic_DNA"/>
</dbReference>
<evidence type="ECO:0000256" key="1">
    <source>
        <dbReference type="SAM" id="MobiDB-lite"/>
    </source>
</evidence>
<keyword evidence="2" id="KW-1133">Transmembrane helix</keyword>
<accession>A0A9P0EQP0</accession>
<evidence type="ECO:0000313" key="3">
    <source>
        <dbReference type="EMBL" id="CAH0056260.1"/>
    </source>
</evidence>
<feature type="transmembrane region" description="Helical" evidence="2">
    <location>
        <begin position="6"/>
        <end position="26"/>
    </location>
</feature>
<sequence>MLAKVTILAVPCLILLGMLLAELTIYHHAQKLAKANISPNAGGALRELDDGEELPDLEAVGESRDLDDGEEVQEPDTGDDGQEQDAEGGQNSHEAALRRRSIYQRTRVMLSHAWGLAISNILYVRFVQYVLAPAIVAIVAGSVATSGFVSVFKEGASVVLRSSSAHGTCQSPLRATVDADIAGTGVRNLAWAQMEVLTGLTFLGHFHYKALGTKEISASLITTHFSLAVALAVQMGAKTLTSADAIVGAMVLDAQASALSITLAAKDVLAARWQVGITIMCQTFGLAVLVTCVTKFGAGNFVGEDSCFCIKTFWWGWVTDCSETTKAVEAATFWVYLVCRMVVFVHGAFFAITNTKQFHLAEKREHRLQGVIFSTSIKTPTNVAEESQSPDSQTSSSQRPDGRAWLRIKDRLPFYQNCPATVTFLFVIHAVFSTTSMLAAHRAMSAGMEPSSGHMSTGQIMPLVIAAATMDEKGMTAWIYLGTNVGKIYFI</sequence>
<comment type="caution">
    <text evidence="3">The sequence shown here is derived from an EMBL/GenBank/DDBJ whole genome shotgun (WGS) entry which is preliminary data.</text>
</comment>
<evidence type="ECO:0000313" key="4">
    <source>
        <dbReference type="Proteomes" id="UP000775872"/>
    </source>
</evidence>
<organism evidence="3 4">
    <name type="scientific">Clonostachys solani</name>
    <dbReference type="NCBI Taxonomy" id="160281"/>
    <lineage>
        <taxon>Eukaryota</taxon>
        <taxon>Fungi</taxon>
        <taxon>Dikarya</taxon>
        <taxon>Ascomycota</taxon>
        <taxon>Pezizomycotina</taxon>
        <taxon>Sordariomycetes</taxon>
        <taxon>Hypocreomycetidae</taxon>
        <taxon>Hypocreales</taxon>
        <taxon>Bionectriaceae</taxon>
        <taxon>Clonostachys</taxon>
    </lineage>
</organism>
<feature type="compositionally biased region" description="Low complexity" evidence="1">
    <location>
        <begin position="387"/>
        <end position="398"/>
    </location>
</feature>